<proteinExistence type="predicted"/>
<organism evidence="1">
    <name type="scientific">Ananas comosus var. bracteatus</name>
    <name type="common">red pineapple</name>
    <dbReference type="NCBI Taxonomy" id="296719"/>
    <lineage>
        <taxon>Eukaryota</taxon>
        <taxon>Viridiplantae</taxon>
        <taxon>Streptophyta</taxon>
        <taxon>Embryophyta</taxon>
        <taxon>Tracheophyta</taxon>
        <taxon>Spermatophyta</taxon>
        <taxon>Magnoliopsida</taxon>
        <taxon>Liliopsida</taxon>
        <taxon>Poales</taxon>
        <taxon>Bromeliaceae</taxon>
        <taxon>Bromelioideae</taxon>
        <taxon>Ananas</taxon>
    </lineage>
</organism>
<evidence type="ECO:0008006" key="2">
    <source>
        <dbReference type="Google" id="ProtNLM"/>
    </source>
</evidence>
<dbReference type="Gene3D" id="3.10.10.10">
    <property type="entry name" value="HIV Type 1 Reverse Transcriptase, subunit A, domain 1"/>
    <property type="match status" value="1"/>
</dbReference>
<sequence>MPFLDALCMMGDESPCVVSVVRKTTNARQISALHLKKGVKKGELTYVAALKLETGSGVETPTPPEVAKLLKEFKDVMPPELPKSLPSRRAVDHWIKLEPGTRAPTRSPYRTSPPELAELRKQLDELLEGGLIHNSKAPFEAPVLFQKKHDGSAVLLQTGPAIGLLAGPDRGK</sequence>
<dbReference type="InterPro" id="IPR032567">
    <property type="entry name" value="RTL1-rel"/>
</dbReference>
<name>A0A6V7QHT0_ANACO</name>
<protein>
    <recommendedName>
        <fullName evidence="2">Reverse transcriptase/retrotransposon-derived protein RNase H-like domain-containing protein</fullName>
    </recommendedName>
</protein>
<dbReference type="PANTHER" id="PTHR15503">
    <property type="entry name" value="LDOC1 RELATED"/>
    <property type="match status" value="1"/>
</dbReference>
<accession>A0A6V7QHT0</accession>
<dbReference type="AlphaFoldDB" id="A0A6V7QHT0"/>
<evidence type="ECO:0000313" key="1">
    <source>
        <dbReference type="EMBL" id="CAD1842366.1"/>
    </source>
</evidence>
<gene>
    <name evidence="1" type="ORF">CB5_LOCUS25577</name>
</gene>
<dbReference type="InterPro" id="IPR043502">
    <property type="entry name" value="DNA/RNA_pol_sf"/>
</dbReference>
<dbReference type="EMBL" id="LR862136">
    <property type="protein sequence ID" value="CAD1842366.1"/>
    <property type="molecule type" value="Genomic_DNA"/>
</dbReference>
<dbReference type="SUPFAM" id="SSF56672">
    <property type="entry name" value="DNA/RNA polymerases"/>
    <property type="match status" value="1"/>
</dbReference>
<reference evidence="1" key="1">
    <citation type="submission" date="2020-07" db="EMBL/GenBank/DDBJ databases">
        <authorList>
            <person name="Lin J."/>
        </authorList>
    </citation>
    <scope>NUCLEOTIDE SEQUENCE</scope>
</reference>
<dbReference type="PANTHER" id="PTHR15503:SF45">
    <property type="entry name" value="RNA-DIRECTED DNA POLYMERASE HOMOLOG"/>
    <property type="match status" value="1"/>
</dbReference>